<dbReference type="CDD" id="cd13441">
    <property type="entry name" value="CamS_repeat_1"/>
    <property type="match status" value="1"/>
</dbReference>
<dbReference type="CDD" id="cd13440">
    <property type="entry name" value="CamS_repeat_2"/>
    <property type="match status" value="1"/>
</dbReference>
<reference evidence="2" key="1">
    <citation type="submission" date="2016-10" db="EMBL/GenBank/DDBJ databases">
        <authorList>
            <person name="Varghese N."/>
            <person name="Submissions S."/>
        </authorList>
    </citation>
    <scope>NUCLEOTIDE SEQUENCE [LARGE SCALE GENOMIC DNA]</scope>
    <source>
        <strain evidence="2">ATCC 700379</strain>
    </source>
</reference>
<sequence>MRRILWKCSRNRGCSNMKWKKTAAAGSVILALQLVLSGCWFNNDSNHNVVDNGSGKSENASLIPSRNDSDYQMLKPKSGTSSRGYIQYGPKNRVDMDQLESGLMDLSKSVFSPDKYVFQSGQYLKDSDINGILYRKGSEPKKSDSEAKVLPGLNPALGKGKTIVEKSKNSPKYINYVLEQNYLMKNSKGQYKLSGVSIAVSLNSVYADNITYNDKIYPVSEKLKQAKVKAWGKAHAQQILQRIRSLPGLQQVPIFMTLYLTAAPQSYVPGDFFAKTEIAASSSSIDKWTNVAEHHVLFPSDSATSNYKDDLDKFNQFKTDVQKYYPNYVGVIGKGFYQNKELHDMTLEINFNKFVDKTEMIGFTNYVTSLVKNRMRFARSVPIHIYITTGDTPEALIEQTNDMDKPYVHIFQQ</sequence>
<dbReference type="PIRSF" id="PIRSF012509">
    <property type="entry name" value="CamS"/>
    <property type="match status" value="1"/>
</dbReference>
<organism evidence="1 2">
    <name type="scientific">Sporolactobacillus nakayamae</name>
    <dbReference type="NCBI Taxonomy" id="269670"/>
    <lineage>
        <taxon>Bacteria</taxon>
        <taxon>Bacillati</taxon>
        <taxon>Bacillota</taxon>
        <taxon>Bacilli</taxon>
        <taxon>Bacillales</taxon>
        <taxon>Sporolactobacillaceae</taxon>
        <taxon>Sporolactobacillus</taxon>
    </lineage>
</organism>
<name>A0A1I2VC10_9BACL</name>
<proteinExistence type="predicted"/>
<dbReference type="STRING" id="269670.SAMN02982927_03037"/>
<dbReference type="AlphaFoldDB" id="A0A1I2VC10"/>
<dbReference type="InterPro" id="IPR011426">
    <property type="entry name" value="CamS"/>
</dbReference>
<dbReference type="Gene3D" id="3.10.570.10">
    <property type="entry name" value="sex pheromone staph- cam373 precursor domain"/>
    <property type="match status" value="1"/>
</dbReference>
<dbReference type="EMBL" id="FOOY01000026">
    <property type="protein sequence ID" value="SFG86848.1"/>
    <property type="molecule type" value="Genomic_DNA"/>
</dbReference>
<dbReference type="Proteomes" id="UP000198752">
    <property type="component" value="Unassembled WGS sequence"/>
</dbReference>
<protein>
    <submittedName>
        <fullName evidence="1">Protein involved in sex pheromone biosynthesis</fullName>
    </submittedName>
</protein>
<dbReference type="Pfam" id="PF07537">
    <property type="entry name" value="CamS"/>
    <property type="match status" value="1"/>
</dbReference>
<evidence type="ECO:0000313" key="2">
    <source>
        <dbReference type="Proteomes" id="UP000198752"/>
    </source>
</evidence>
<gene>
    <name evidence="1" type="ORF">SAMN02982927_03037</name>
</gene>
<accession>A0A1I2VC10</accession>
<keyword evidence="2" id="KW-1185">Reference proteome</keyword>
<evidence type="ECO:0000313" key="1">
    <source>
        <dbReference type="EMBL" id="SFG86848.1"/>
    </source>
</evidence>